<reference evidence="2 3" key="1">
    <citation type="journal article" date="2016" name="Nat. Commun.">
        <title>Thousands of microbial genomes shed light on interconnected biogeochemical processes in an aquifer system.</title>
        <authorList>
            <person name="Anantharaman K."/>
            <person name="Brown C.T."/>
            <person name="Hug L.A."/>
            <person name="Sharon I."/>
            <person name="Castelle C.J."/>
            <person name="Probst A.J."/>
            <person name="Thomas B.C."/>
            <person name="Singh A."/>
            <person name="Wilkins M.J."/>
            <person name="Karaoz U."/>
            <person name="Brodie E.L."/>
            <person name="Williams K.H."/>
            <person name="Hubbard S.S."/>
            <person name="Banfield J.F."/>
        </authorList>
    </citation>
    <scope>NUCLEOTIDE SEQUENCE [LARGE SCALE GENOMIC DNA]</scope>
</reference>
<dbReference type="PANTHER" id="PTHR47917:SF1">
    <property type="entry name" value="COENZYME F420:L-GLUTAMATE LIGASE"/>
    <property type="match status" value="1"/>
</dbReference>
<dbReference type="EMBL" id="MGHS01000045">
    <property type="protein sequence ID" value="OGM75908.1"/>
    <property type="molecule type" value="Genomic_DNA"/>
</dbReference>
<comment type="caution">
    <text evidence="2">The sequence shown here is derived from an EMBL/GenBank/DDBJ whole genome shotgun (WGS) entry which is preliminary data.</text>
</comment>
<dbReference type="Pfam" id="PF01996">
    <property type="entry name" value="F420_ligase"/>
    <property type="match status" value="1"/>
</dbReference>
<dbReference type="Gene3D" id="3.90.1660.10">
    <property type="entry name" value="CofE-like domain"/>
    <property type="match status" value="1"/>
</dbReference>
<sequence length="249" mass="28018">MKVLAVKTPLVRPGDVIEDIIAGSVKSLSEKSILVIASKIFSFCENRLVEKKSGTPEEKYKIVRQEADYWLDPHSSKYHLMLTIKGNWMFVNAGIDESNAANHYSLWPVNPQDSVNRVWQFLRRNYHLRHIGVIMSDSKSFPLNWGVVGHGIVHCGFQALKSYIGKPDLFGRKMKMEKVNLVQSLAAAGVFEMGEGKEQTPVVVITDTKTVVFQDRKPTPKELNSLKIHLKDDAYAPILLKANWKKGGG</sequence>
<dbReference type="STRING" id="1802532.A2210_00935"/>
<dbReference type="InterPro" id="IPR002847">
    <property type="entry name" value="F420-0_gamma-glut_ligase-dom"/>
</dbReference>
<gene>
    <name evidence="2" type="ORF">A2210_00935</name>
</gene>
<evidence type="ECO:0000313" key="2">
    <source>
        <dbReference type="EMBL" id="OGM75908.1"/>
    </source>
</evidence>
<evidence type="ECO:0000313" key="3">
    <source>
        <dbReference type="Proteomes" id="UP000177855"/>
    </source>
</evidence>
<name>A0A1F8CJF5_9BACT</name>
<dbReference type="PANTHER" id="PTHR47917">
    <property type="match status" value="1"/>
</dbReference>
<organism evidence="2 3">
    <name type="scientific">Candidatus Woesebacteria bacterium RIFOXYA1_FULL_40_18</name>
    <dbReference type="NCBI Taxonomy" id="1802532"/>
    <lineage>
        <taxon>Bacteria</taxon>
        <taxon>Candidatus Woeseibacteriota</taxon>
    </lineage>
</organism>
<dbReference type="AlphaFoldDB" id="A0A1F8CJF5"/>
<protein>
    <recommendedName>
        <fullName evidence="1">Coenzyme F420:L-glutamate ligase-like domain-containing protein</fullName>
    </recommendedName>
</protein>
<dbReference type="Proteomes" id="UP000177855">
    <property type="component" value="Unassembled WGS sequence"/>
</dbReference>
<proteinExistence type="predicted"/>
<evidence type="ECO:0000259" key="1">
    <source>
        <dbReference type="Pfam" id="PF01996"/>
    </source>
</evidence>
<accession>A0A1F8CJF5</accession>
<dbReference type="Gene3D" id="3.30.1330.100">
    <property type="entry name" value="CofE-like"/>
    <property type="match status" value="1"/>
</dbReference>
<dbReference type="SUPFAM" id="SSF144010">
    <property type="entry name" value="CofE-like"/>
    <property type="match status" value="1"/>
</dbReference>
<feature type="domain" description="Coenzyme F420:L-glutamate ligase-like" evidence="1">
    <location>
        <begin position="6"/>
        <end position="206"/>
    </location>
</feature>